<dbReference type="InterPro" id="IPR014001">
    <property type="entry name" value="Helicase_ATP-bd"/>
</dbReference>
<name>A0A3S0KI63_9BACI</name>
<dbReference type="PANTHER" id="PTHR47961">
    <property type="entry name" value="DNA POLYMERASE THETA, PUTATIVE (AFU_ORTHOLOGUE AFUA_1G05260)-RELATED"/>
    <property type="match status" value="1"/>
</dbReference>
<dbReference type="EMBL" id="RXNT01000019">
    <property type="protein sequence ID" value="RTR27341.1"/>
    <property type="molecule type" value="Genomic_DNA"/>
</dbReference>
<dbReference type="PROSITE" id="PS51192">
    <property type="entry name" value="HELICASE_ATP_BIND_1"/>
    <property type="match status" value="1"/>
</dbReference>
<proteinExistence type="predicted"/>
<evidence type="ECO:0000256" key="4">
    <source>
        <dbReference type="ARBA" id="ARBA00022840"/>
    </source>
</evidence>
<keyword evidence="8" id="KW-1185">Reference proteome</keyword>
<dbReference type="OrthoDB" id="9815222at2"/>
<dbReference type="Pfam" id="PF00270">
    <property type="entry name" value="DEAD"/>
    <property type="match status" value="1"/>
</dbReference>
<dbReference type="SMART" id="SM00487">
    <property type="entry name" value="DEXDc"/>
    <property type="match status" value="1"/>
</dbReference>
<sequence length="838" mass="97244">MNQYDRSLVTKLLKYDLEFVAKKLQFINNRKITLEDNELPEIIGLIDELSMNSDEKSQKIVTLLCTLLFKYKHENWSGLNEFLVLALSRIGLSPTAIMVDEDYDTINNKHLRFSSFISELSVSINRRNFEVEIMGNKFTLTKFQKEVWDKIDKFRIIGISAPTSAGKSFVILLKVIEKLLFKKGTVVYIVPNLSLVSQVSSDFRKVLNKFSIKDYKIYNSFDENERLENRIYVLTQERAIGAFAYMENPFPNLRFLIVDEIQNIERVSSEDDDRSKTLFDTLIEFRNNSLPDKILISGPRIKKIEELAKDIFGEDAIEQETKQSPVVSLTYSVSKKGNKFYLKQYSDVIEKPNVLSINNPEYINGIGKQRYTENFHRYLKSIIKGLGEESINIIFSPNAVQARKTALAIKEESGSATSCDKVSELIDYVKRTVHPKYDLVETLKYEVAYHHGRLPHHIRKVLESAITNKLIKNVVCTTTLMQGVNLPAQNVIIRNPNLFIDKRRENPPKLSNYEFANLRGRAGRLMKDLIGRTFVLDENSFEIETNEQESLFESLDKELRAGYEDNFNINRDILIDCLVNNTPSNDDIDSSYLLPYIRYNLLKYGLDAKKRLEEVGISIPENQLVKIKAAVESLSVPKDICILNRYWDPIELDKLYNEKNRPYLPSSPIERSISNNLYYLILYMKDKVPFYYKKHLGIQNEGLIFSLCINAEKWIKETSLSEILDTEYHNDSSKIEKTISLLQNTITYKLPALLKPLYNIFLPESSFLSYLEMGSYRVITRKLIEMGVPRETALFLSNNYLNDIDEEEINLEEILYSRLRNISNHINYWEKVQLESIL</sequence>
<dbReference type="Proteomes" id="UP000271374">
    <property type="component" value="Unassembled WGS sequence"/>
</dbReference>
<gene>
    <name evidence="7" type="ORF">EKG37_19285</name>
</gene>
<evidence type="ECO:0000313" key="8">
    <source>
        <dbReference type="Proteomes" id="UP000271374"/>
    </source>
</evidence>
<reference evidence="7 8" key="1">
    <citation type="submission" date="2018-12" db="EMBL/GenBank/DDBJ databases">
        <title>Bacillus yapensis draft genome sequence.</title>
        <authorList>
            <person name="Yu L."/>
            <person name="Xu X."/>
            <person name="Tang X."/>
        </authorList>
    </citation>
    <scope>NUCLEOTIDE SEQUENCE [LARGE SCALE GENOMIC DNA]</scope>
    <source>
        <strain evidence="7 8">XXST-01</strain>
    </source>
</reference>
<dbReference type="InterPro" id="IPR011545">
    <property type="entry name" value="DEAD/DEAH_box_helicase_dom"/>
</dbReference>
<evidence type="ECO:0000256" key="2">
    <source>
        <dbReference type="ARBA" id="ARBA00022801"/>
    </source>
</evidence>
<dbReference type="GO" id="GO:0005524">
    <property type="term" value="F:ATP binding"/>
    <property type="evidence" value="ECO:0007669"/>
    <property type="project" value="UniProtKB-KW"/>
</dbReference>
<protein>
    <submittedName>
        <fullName evidence="7">DEAD/DEAH box helicase</fullName>
    </submittedName>
</protein>
<evidence type="ECO:0000256" key="3">
    <source>
        <dbReference type="ARBA" id="ARBA00022806"/>
    </source>
</evidence>
<dbReference type="Gene3D" id="3.40.50.300">
    <property type="entry name" value="P-loop containing nucleotide triphosphate hydrolases"/>
    <property type="match status" value="2"/>
</dbReference>
<dbReference type="GO" id="GO:0003676">
    <property type="term" value="F:nucleic acid binding"/>
    <property type="evidence" value="ECO:0007669"/>
    <property type="project" value="InterPro"/>
</dbReference>
<keyword evidence="2" id="KW-0378">Hydrolase</keyword>
<dbReference type="AlphaFoldDB" id="A0A3S0KI63"/>
<dbReference type="InterPro" id="IPR050474">
    <property type="entry name" value="Hel308_SKI2-like"/>
</dbReference>
<dbReference type="PANTHER" id="PTHR47961:SF6">
    <property type="entry name" value="DNA-DIRECTED DNA POLYMERASE"/>
    <property type="match status" value="1"/>
</dbReference>
<evidence type="ECO:0000256" key="1">
    <source>
        <dbReference type="ARBA" id="ARBA00022741"/>
    </source>
</evidence>
<keyword evidence="4" id="KW-0067">ATP-binding</keyword>
<dbReference type="GO" id="GO:0016787">
    <property type="term" value="F:hydrolase activity"/>
    <property type="evidence" value="ECO:0007669"/>
    <property type="project" value="UniProtKB-KW"/>
</dbReference>
<evidence type="ECO:0000259" key="5">
    <source>
        <dbReference type="PROSITE" id="PS51192"/>
    </source>
</evidence>
<comment type="caution">
    <text evidence="7">The sequence shown here is derived from an EMBL/GenBank/DDBJ whole genome shotgun (WGS) entry which is preliminary data.</text>
</comment>
<dbReference type="SMART" id="SM00490">
    <property type="entry name" value="HELICc"/>
    <property type="match status" value="1"/>
</dbReference>
<dbReference type="PROSITE" id="PS51194">
    <property type="entry name" value="HELICASE_CTER"/>
    <property type="match status" value="1"/>
</dbReference>
<accession>A0A3S0KI63</accession>
<dbReference type="Pfam" id="PF00271">
    <property type="entry name" value="Helicase_C"/>
    <property type="match status" value="1"/>
</dbReference>
<keyword evidence="3 7" id="KW-0347">Helicase</keyword>
<organism evidence="7 8">
    <name type="scientific">Bacillus yapensis</name>
    <dbReference type="NCBI Taxonomy" id="2492960"/>
    <lineage>
        <taxon>Bacteria</taxon>
        <taxon>Bacillati</taxon>
        <taxon>Bacillota</taxon>
        <taxon>Bacilli</taxon>
        <taxon>Bacillales</taxon>
        <taxon>Bacillaceae</taxon>
        <taxon>Bacillus</taxon>
    </lineage>
</organism>
<dbReference type="InterPro" id="IPR001650">
    <property type="entry name" value="Helicase_C-like"/>
</dbReference>
<keyword evidence="1" id="KW-0547">Nucleotide-binding</keyword>
<dbReference type="GO" id="GO:0004386">
    <property type="term" value="F:helicase activity"/>
    <property type="evidence" value="ECO:0007669"/>
    <property type="project" value="UniProtKB-KW"/>
</dbReference>
<feature type="domain" description="Helicase ATP-binding" evidence="5">
    <location>
        <begin position="148"/>
        <end position="318"/>
    </location>
</feature>
<dbReference type="RefSeq" id="WP_126410413.1">
    <property type="nucleotide sequence ID" value="NZ_RXNT01000019.1"/>
</dbReference>
<evidence type="ECO:0000313" key="7">
    <source>
        <dbReference type="EMBL" id="RTR27341.1"/>
    </source>
</evidence>
<dbReference type="SUPFAM" id="SSF52540">
    <property type="entry name" value="P-loop containing nucleoside triphosphate hydrolases"/>
    <property type="match status" value="1"/>
</dbReference>
<evidence type="ECO:0000259" key="6">
    <source>
        <dbReference type="PROSITE" id="PS51194"/>
    </source>
</evidence>
<dbReference type="InterPro" id="IPR027417">
    <property type="entry name" value="P-loop_NTPase"/>
</dbReference>
<feature type="domain" description="Helicase C-terminal" evidence="6">
    <location>
        <begin position="401"/>
        <end position="575"/>
    </location>
</feature>